<comment type="function">
    <text evidence="8">Ligates lysine onto the cytidine present at position 34 of the AUA codon-specific tRNA(Ile) that contains the anticodon CAU, in an ATP-dependent manner. Cytidine is converted to lysidine, thus changing the amino acid specificity of the tRNA from methionine to isoleucine.</text>
</comment>
<dbReference type="InterPro" id="IPR015262">
    <property type="entry name" value="tRNA_Ile_lys_synt_subst-bd"/>
</dbReference>
<dbReference type="GO" id="GO:0005737">
    <property type="term" value="C:cytoplasm"/>
    <property type="evidence" value="ECO:0007669"/>
    <property type="project" value="UniProtKB-SubCell"/>
</dbReference>
<gene>
    <name evidence="8 10" type="primary">tilS</name>
    <name evidence="10" type="ORF">GCM10007895_20110</name>
</gene>
<dbReference type="Pfam" id="PF09179">
    <property type="entry name" value="TilS"/>
    <property type="match status" value="1"/>
</dbReference>
<keyword evidence="4 8" id="KW-0819">tRNA processing</keyword>
<comment type="subcellular location">
    <subcellularLocation>
        <location evidence="1 8">Cytoplasm</location>
    </subcellularLocation>
</comment>
<dbReference type="InterPro" id="IPR014729">
    <property type="entry name" value="Rossmann-like_a/b/a_fold"/>
</dbReference>
<dbReference type="GO" id="GO:0005524">
    <property type="term" value="F:ATP binding"/>
    <property type="evidence" value="ECO:0007669"/>
    <property type="project" value="UniProtKB-UniRule"/>
</dbReference>
<accession>A0AA37RWW0</accession>
<dbReference type="HAMAP" id="MF_01161">
    <property type="entry name" value="tRNA_Ile_lys_synt"/>
    <property type="match status" value="1"/>
</dbReference>
<dbReference type="InterPro" id="IPR012795">
    <property type="entry name" value="tRNA_Ile_lys_synt_N"/>
</dbReference>
<comment type="domain">
    <text evidence="8">The N-terminal region contains the highly conserved SGGXDS motif, predicted to be a P-loop motif involved in ATP binding.</text>
</comment>
<name>A0AA37RWW0_9GAMM</name>
<evidence type="ECO:0000256" key="6">
    <source>
        <dbReference type="ARBA" id="ARBA00022840"/>
    </source>
</evidence>
<evidence type="ECO:0000256" key="1">
    <source>
        <dbReference type="ARBA" id="ARBA00004496"/>
    </source>
</evidence>
<dbReference type="Pfam" id="PF11734">
    <property type="entry name" value="TilS_C"/>
    <property type="match status" value="1"/>
</dbReference>
<dbReference type="SMART" id="SM00977">
    <property type="entry name" value="TilS_C"/>
    <property type="match status" value="1"/>
</dbReference>
<evidence type="ECO:0000256" key="5">
    <source>
        <dbReference type="ARBA" id="ARBA00022741"/>
    </source>
</evidence>
<keyword evidence="5 8" id="KW-0547">Nucleotide-binding</keyword>
<keyword evidence="2 8" id="KW-0963">Cytoplasm</keyword>
<dbReference type="NCBIfam" id="TIGR02432">
    <property type="entry name" value="lysidine_TilS_N"/>
    <property type="match status" value="1"/>
</dbReference>
<dbReference type="EC" id="6.3.4.19" evidence="8"/>
<dbReference type="Proteomes" id="UP001161422">
    <property type="component" value="Unassembled WGS sequence"/>
</dbReference>
<dbReference type="PANTHER" id="PTHR43033:SF1">
    <property type="entry name" value="TRNA(ILE)-LYSIDINE SYNTHASE-RELATED"/>
    <property type="match status" value="1"/>
</dbReference>
<organism evidence="10 11">
    <name type="scientific">Paraferrimonas sedimenticola</name>
    <dbReference type="NCBI Taxonomy" id="375674"/>
    <lineage>
        <taxon>Bacteria</taxon>
        <taxon>Pseudomonadati</taxon>
        <taxon>Pseudomonadota</taxon>
        <taxon>Gammaproteobacteria</taxon>
        <taxon>Alteromonadales</taxon>
        <taxon>Ferrimonadaceae</taxon>
        <taxon>Paraferrimonas</taxon>
    </lineage>
</organism>
<evidence type="ECO:0000313" key="11">
    <source>
        <dbReference type="Proteomes" id="UP001161422"/>
    </source>
</evidence>
<dbReference type="InterPro" id="IPR012796">
    <property type="entry name" value="Lysidine-tRNA-synth_C"/>
</dbReference>
<dbReference type="InterPro" id="IPR011063">
    <property type="entry name" value="TilS/TtcA_N"/>
</dbReference>
<reference evidence="10" key="2">
    <citation type="submission" date="2023-01" db="EMBL/GenBank/DDBJ databases">
        <title>Draft genome sequence of Paraferrimonas sedimenticola strain NBRC 101628.</title>
        <authorList>
            <person name="Sun Q."/>
            <person name="Mori K."/>
        </authorList>
    </citation>
    <scope>NUCLEOTIDE SEQUENCE</scope>
    <source>
        <strain evidence="10">NBRC 101628</strain>
    </source>
</reference>
<dbReference type="SUPFAM" id="SSF52402">
    <property type="entry name" value="Adenine nucleotide alpha hydrolases-like"/>
    <property type="match status" value="1"/>
</dbReference>
<evidence type="ECO:0000256" key="7">
    <source>
        <dbReference type="ARBA" id="ARBA00048539"/>
    </source>
</evidence>
<dbReference type="GO" id="GO:0032267">
    <property type="term" value="F:tRNA(Ile)-lysidine synthase activity"/>
    <property type="evidence" value="ECO:0007669"/>
    <property type="project" value="UniProtKB-EC"/>
</dbReference>
<protein>
    <recommendedName>
        <fullName evidence="8">tRNA(Ile)-lysidine synthase</fullName>
        <ecNumber evidence="8">6.3.4.19</ecNumber>
    </recommendedName>
    <alternativeName>
        <fullName evidence="8">tRNA(Ile)-2-lysyl-cytidine synthase</fullName>
    </alternativeName>
    <alternativeName>
        <fullName evidence="8">tRNA(Ile)-lysidine synthetase</fullName>
    </alternativeName>
</protein>
<evidence type="ECO:0000256" key="3">
    <source>
        <dbReference type="ARBA" id="ARBA00022598"/>
    </source>
</evidence>
<dbReference type="GO" id="GO:0006400">
    <property type="term" value="P:tRNA modification"/>
    <property type="evidence" value="ECO:0007669"/>
    <property type="project" value="UniProtKB-UniRule"/>
</dbReference>
<evidence type="ECO:0000313" key="10">
    <source>
        <dbReference type="EMBL" id="GLP96705.1"/>
    </source>
</evidence>
<feature type="domain" description="Lysidine-tRNA(Ile) synthetase C-terminal" evidence="9">
    <location>
        <begin position="375"/>
        <end position="449"/>
    </location>
</feature>
<evidence type="ECO:0000256" key="4">
    <source>
        <dbReference type="ARBA" id="ARBA00022694"/>
    </source>
</evidence>
<dbReference type="AlphaFoldDB" id="A0AA37RWW0"/>
<comment type="similarity">
    <text evidence="8">Belongs to the tRNA(Ile)-lysidine synthase family.</text>
</comment>
<dbReference type="SUPFAM" id="SSF82829">
    <property type="entry name" value="MesJ substrate recognition domain-like"/>
    <property type="match status" value="1"/>
</dbReference>
<evidence type="ECO:0000256" key="8">
    <source>
        <dbReference type="HAMAP-Rule" id="MF_01161"/>
    </source>
</evidence>
<dbReference type="SUPFAM" id="SSF56037">
    <property type="entry name" value="PheT/TilS domain"/>
    <property type="match status" value="1"/>
</dbReference>
<feature type="binding site" evidence="8">
    <location>
        <begin position="39"/>
        <end position="44"/>
    </location>
    <ligand>
        <name>ATP</name>
        <dbReference type="ChEBI" id="CHEBI:30616"/>
    </ligand>
</feature>
<dbReference type="InterPro" id="IPR012094">
    <property type="entry name" value="tRNA_Ile_lys_synt"/>
</dbReference>
<dbReference type="RefSeq" id="WP_095504024.1">
    <property type="nucleotide sequence ID" value="NZ_BSNC01000005.1"/>
</dbReference>
<dbReference type="Pfam" id="PF01171">
    <property type="entry name" value="ATP_bind_3"/>
    <property type="match status" value="1"/>
</dbReference>
<comment type="caution">
    <text evidence="10">The sequence shown here is derived from an EMBL/GenBank/DDBJ whole genome shotgun (WGS) entry which is preliminary data.</text>
</comment>
<dbReference type="PANTHER" id="PTHR43033">
    <property type="entry name" value="TRNA(ILE)-LYSIDINE SYNTHASE-RELATED"/>
    <property type="match status" value="1"/>
</dbReference>
<sequence length="451" mass="51117">MSSPSLGYTAFETALQRELQRRFGVNWPEQSLKLVLGYSGGLDSEVLAHLLSRFAVSWPSLTVSLVHVHHGLSENADEWAQHCQTRAAEYGLPIEVHRVSLQKPSRTSLEAIAREARYQVFYECLAAPGLLLTAHHLDDQTETQLLALKRGGLKGLSGVARSREFGDDRFVFRPLLDWTREQISECAKRHGLVNIEDESNQDTRFDRNFLRQRVLPELNQRWPSFRASAARSGQLLAEQTEALKVLLASVWPDYQADNGALALSKWREQPVVLRSQLLRYWLELQGKAMPSAAQTQQLLSQLAEAKADAKVIVELDGYSVRRFGDCAHVVEPPIMRPMGAMPIESDGWILNDGRLQLRLVSQGARLRRDIDITKLELVFGAPSSTRCHPHFRDRSRSLKKLWQELSVPPWQRDQVPLLFLDGQLVLAMGYWVDKSCLALDEQAGWQLSWAD</sequence>
<dbReference type="EMBL" id="BSNC01000005">
    <property type="protein sequence ID" value="GLP96705.1"/>
    <property type="molecule type" value="Genomic_DNA"/>
</dbReference>
<dbReference type="NCBIfam" id="TIGR02433">
    <property type="entry name" value="lysidine_TilS_C"/>
    <property type="match status" value="1"/>
</dbReference>
<keyword evidence="11" id="KW-1185">Reference proteome</keyword>
<dbReference type="Gene3D" id="1.20.59.20">
    <property type="match status" value="1"/>
</dbReference>
<evidence type="ECO:0000259" key="9">
    <source>
        <dbReference type="SMART" id="SM00977"/>
    </source>
</evidence>
<evidence type="ECO:0000256" key="2">
    <source>
        <dbReference type="ARBA" id="ARBA00022490"/>
    </source>
</evidence>
<dbReference type="Gene3D" id="3.40.50.620">
    <property type="entry name" value="HUPs"/>
    <property type="match status" value="1"/>
</dbReference>
<reference evidence="10" key="1">
    <citation type="journal article" date="2014" name="Int. J. Syst. Evol. Microbiol.">
        <title>Complete genome sequence of Corynebacterium casei LMG S-19264T (=DSM 44701T), isolated from a smear-ripened cheese.</title>
        <authorList>
            <consortium name="US DOE Joint Genome Institute (JGI-PGF)"/>
            <person name="Walter F."/>
            <person name="Albersmeier A."/>
            <person name="Kalinowski J."/>
            <person name="Ruckert C."/>
        </authorList>
    </citation>
    <scope>NUCLEOTIDE SEQUENCE</scope>
    <source>
        <strain evidence="10">NBRC 101628</strain>
    </source>
</reference>
<keyword evidence="6 8" id="KW-0067">ATP-binding</keyword>
<dbReference type="CDD" id="cd01992">
    <property type="entry name" value="TilS_N"/>
    <property type="match status" value="1"/>
</dbReference>
<comment type="catalytic activity">
    <reaction evidence="7 8">
        <text>cytidine(34) in tRNA(Ile2) + L-lysine + ATP = lysidine(34) in tRNA(Ile2) + AMP + diphosphate + H(+)</text>
        <dbReference type="Rhea" id="RHEA:43744"/>
        <dbReference type="Rhea" id="RHEA-COMP:10625"/>
        <dbReference type="Rhea" id="RHEA-COMP:10670"/>
        <dbReference type="ChEBI" id="CHEBI:15378"/>
        <dbReference type="ChEBI" id="CHEBI:30616"/>
        <dbReference type="ChEBI" id="CHEBI:32551"/>
        <dbReference type="ChEBI" id="CHEBI:33019"/>
        <dbReference type="ChEBI" id="CHEBI:82748"/>
        <dbReference type="ChEBI" id="CHEBI:83665"/>
        <dbReference type="ChEBI" id="CHEBI:456215"/>
        <dbReference type="EC" id="6.3.4.19"/>
    </reaction>
</comment>
<keyword evidence="3 8" id="KW-0436">Ligase</keyword>
<proteinExistence type="inferred from homology"/>